<dbReference type="RefSeq" id="WP_311367449.1">
    <property type="nucleotide sequence ID" value="NZ_JAVRHX010000001.1"/>
</dbReference>
<dbReference type="PROSITE" id="PS51257">
    <property type="entry name" value="PROKAR_LIPOPROTEIN"/>
    <property type="match status" value="1"/>
</dbReference>
<dbReference type="Proteomes" id="UP001253545">
    <property type="component" value="Unassembled WGS sequence"/>
</dbReference>
<gene>
    <name evidence="3" type="ORF">RM552_03755</name>
</gene>
<accession>A0ABU2ZMW1</accession>
<feature type="chain" id="PRO_5045528832" evidence="1">
    <location>
        <begin position="28"/>
        <end position="255"/>
    </location>
</feature>
<evidence type="ECO:0000256" key="1">
    <source>
        <dbReference type="SAM" id="SignalP"/>
    </source>
</evidence>
<evidence type="ECO:0000313" key="3">
    <source>
        <dbReference type="EMBL" id="MDT0593955.1"/>
    </source>
</evidence>
<dbReference type="EMBL" id="JAVRHX010000001">
    <property type="protein sequence ID" value="MDT0593955.1"/>
    <property type="molecule type" value="Genomic_DNA"/>
</dbReference>
<reference evidence="3 4" key="1">
    <citation type="submission" date="2023-09" db="EMBL/GenBank/DDBJ databases">
        <authorList>
            <person name="Rey-Velasco X."/>
        </authorList>
    </citation>
    <scope>NUCLEOTIDE SEQUENCE [LARGE SCALE GENOMIC DNA]</scope>
    <source>
        <strain evidence="3 4">P117</strain>
    </source>
</reference>
<evidence type="ECO:0000259" key="2">
    <source>
        <dbReference type="Pfam" id="PF17680"/>
    </source>
</evidence>
<feature type="signal peptide" evidence="1">
    <location>
        <begin position="1"/>
        <end position="27"/>
    </location>
</feature>
<keyword evidence="4" id="KW-1185">Reference proteome</keyword>
<dbReference type="Pfam" id="PF17680">
    <property type="entry name" value="FlgO"/>
    <property type="match status" value="1"/>
</dbReference>
<feature type="domain" description="FlgO" evidence="2">
    <location>
        <begin position="102"/>
        <end position="228"/>
    </location>
</feature>
<organism evidence="3 4">
    <name type="scientific">Glaciecola petra</name>
    <dbReference type="NCBI Taxonomy" id="3075602"/>
    <lineage>
        <taxon>Bacteria</taxon>
        <taxon>Pseudomonadati</taxon>
        <taxon>Pseudomonadota</taxon>
        <taxon>Gammaproteobacteria</taxon>
        <taxon>Alteromonadales</taxon>
        <taxon>Alteromonadaceae</taxon>
        <taxon>Glaciecola</taxon>
    </lineage>
</organism>
<protein>
    <submittedName>
        <fullName evidence="3">FlgO family outer membrane protein</fullName>
    </submittedName>
</protein>
<name>A0ABU2ZMW1_9ALTE</name>
<comment type="caution">
    <text evidence="3">The sequence shown here is derived from an EMBL/GenBank/DDBJ whole genome shotgun (WGS) entry which is preliminary data.</text>
</comment>
<evidence type="ECO:0000313" key="4">
    <source>
        <dbReference type="Proteomes" id="UP001253545"/>
    </source>
</evidence>
<keyword evidence="1" id="KW-0732">Signal</keyword>
<proteinExistence type="predicted"/>
<sequence>MKFITVLSMFLLLGGCSVLPSMEQMFADSANESTQTNLADNEPDSNGVIDVRSHSGVSHSAVLDASSIDEFGSITKPNIMSHATGAYKGMPLTKHVGDYVRNMAQDLVANMEYVTERTPVAVTHFSLIDSDLKETNLLGQQMAESFVHEFHKFRMPVVEFKATQFIRVTETGDFVLSRDFLDLKNDTPIQYVLTGTMTKHQGGFLINARMLGMQSNVIVASAQSFIPFYIVDALLPSGSSRQNEIVDGVRIIRGD</sequence>
<dbReference type="InterPro" id="IPR041215">
    <property type="entry name" value="FlgO_dom"/>
</dbReference>